<organism evidence="3 4">
    <name type="scientific">Nocardia niwae</name>
    <dbReference type="NCBI Taxonomy" id="626084"/>
    <lineage>
        <taxon>Bacteria</taxon>
        <taxon>Bacillati</taxon>
        <taxon>Actinomycetota</taxon>
        <taxon>Actinomycetes</taxon>
        <taxon>Mycobacteriales</taxon>
        <taxon>Nocardiaceae</taxon>
        <taxon>Nocardia</taxon>
    </lineage>
</organism>
<proteinExistence type="predicted"/>
<feature type="compositionally biased region" description="Low complexity" evidence="1">
    <location>
        <begin position="157"/>
        <end position="166"/>
    </location>
</feature>
<keyword evidence="2" id="KW-0812">Transmembrane</keyword>
<evidence type="ECO:0000313" key="3">
    <source>
        <dbReference type="EMBL" id="MEU2126124.1"/>
    </source>
</evidence>
<feature type="transmembrane region" description="Helical" evidence="2">
    <location>
        <begin position="39"/>
        <end position="56"/>
    </location>
</feature>
<keyword evidence="2" id="KW-1133">Transmembrane helix</keyword>
<name>A0ABV2XJP0_9NOCA</name>
<evidence type="ECO:0000256" key="2">
    <source>
        <dbReference type="SAM" id="Phobius"/>
    </source>
</evidence>
<accession>A0ABV2XJP0</accession>
<dbReference type="EMBL" id="JBEYBR010000117">
    <property type="protein sequence ID" value="MEU2126124.1"/>
    <property type="molecule type" value="Genomic_DNA"/>
</dbReference>
<gene>
    <name evidence="3" type="ORF">ABZ507_30365</name>
</gene>
<dbReference type="Proteomes" id="UP001550535">
    <property type="component" value="Unassembled WGS sequence"/>
</dbReference>
<keyword evidence="4" id="KW-1185">Reference proteome</keyword>
<feature type="region of interest" description="Disordered" evidence="1">
    <location>
        <begin position="137"/>
        <end position="175"/>
    </location>
</feature>
<evidence type="ECO:0000256" key="1">
    <source>
        <dbReference type="SAM" id="MobiDB-lite"/>
    </source>
</evidence>
<dbReference type="RefSeq" id="WP_063022690.1">
    <property type="nucleotide sequence ID" value="NZ_JBEYBM010000019.1"/>
</dbReference>
<reference evidence="3 4" key="1">
    <citation type="submission" date="2024-06" db="EMBL/GenBank/DDBJ databases">
        <title>The Natural Products Discovery Center: Release of the First 8490 Sequenced Strains for Exploring Actinobacteria Biosynthetic Diversity.</title>
        <authorList>
            <person name="Kalkreuter E."/>
            <person name="Kautsar S.A."/>
            <person name="Yang D."/>
            <person name="Bader C.D."/>
            <person name="Teijaro C.N."/>
            <person name="Fluegel L."/>
            <person name="Davis C.M."/>
            <person name="Simpson J.R."/>
            <person name="Lauterbach L."/>
            <person name="Steele A.D."/>
            <person name="Gui C."/>
            <person name="Meng S."/>
            <person name="Li G."/>
            <person name="Viehrig K."/>
            <person name="Ye F."/>
            <person name="Su P."/>
            <person name="Kiefer A.F."/>
            <person name="Nichols A."/>
            <person name="Cepeda A.J."/>
            <person name="Yan W."/>
            <person name="Fan B."/>
            <person name="Jiang Y."/>
            <person name="Adhikari A."/>
            <person name="Zheng C.-J."/>
            <person name="Schuster L."/>
            <person name="Cowan T.M."/>
            <person name="Smanski M.J."/>
            <person name="Chevrette M.G."/>
            <person name="De Carvalho L.P.S."/>
            <person name="Shen B."/>
        </authorList>
    </citation>
    <scope>NUCLEOTIDE SEQUENCE [LARGE SCALE GENOMIC DNA]</scope>
    <source>
        <strain evidence="3 4">NPDC019434</strain>
    </source>
</reference>
<protein>
    <submittedName>
        <fullName evidence="3">Uncharacterized protein</fullName>
    </submittedName>
</protein>
<keyword evidence="2" id="KW-0472">Membrane</keyword>
<sequence>MHSPTVMAARVRGAFVGSAAGAVSIAAHAFGGGALSPGAAPIALLISACAAVGVLVGTRPHRHGAGRIMATLAVGQAFAHVASSLSAAHQHDVGATPAMLGTHLAAVPLGALLIRAAEQAVLRAVSDVHHTVRVLGEGPNAPARIGSPTFGRAFPQPRRTLLSSGSGLRGPPPPR</sequence>
<evidence type="ECO:0000313" key="4">
    <source>
        <dbReference type="Proteomes" id="UP001550535"/>
    </source>
</evidence>
<comment type="caution">
    <text evidence="3">The sequence shown here is derived from an EMBL/GenBank/DDBJ whole genome shotgun (WGS) entry which is preliminary data.</text>
</comment>